<dbReference type="Pfam" id="PF00621">
    <property type="entry name" value="RhoGEF"/>
    <property type="match status" value="1"/>
</dbReference>
<dbReference type="Gene3D" id="3.30.60.20">
    <property type="match status" value="1"/>
</dbReference>
<dbReference type="InterPro" id="IPR001331">
    <property type="entry name" value="GDS_CDC24_CS"/>
</dbReference>
<dbReference type="InterPro" id="IPR000980">
    <property type="entry name" value="SH2"/>
</dbReference>
<dbReference type="InterPro" id="IPR001849">
    <property type="entry name" value="PH_domain"/>
</dbReference>
<proteinExistence type="predicted"/>
<dbReference type="SMART" id="SM00109">
    <property type="entry name" value="C1"/>
    <property type="match status" value="1"/>
</dbReference>
<feature type="domain" description="Calponin-homology (CH)" evidence="17">
    <location>
        <begin position="1"/>
        <end position="119"/>
    </location>
</feature>
<dbReference type="PROSITE" id="PS50001">
    <property type="entry name" value="SH2"/>
    <property type="match status" value="1"/>
</dbReference>
<evidence type="ECO:0000259" key="13">
    <source>
        <dbReference type="PROSITE" id="PS50001"/>
    </source>
</evidence>
<reference evidence="19" key="2">
    <citation type="submission" date="2025-08" db="UniProtKB">
        <authorList>
            <consortium name="Ensembl"/>
        </authorList>
    </citation>
    <scope>IDENTIFICATION</scope>
</reference>
<dbReference type="PROSITE" id="PS50003">
    <property type="entry name" value="PH_DOMAIN"/>
    <property type="match status" value="1"/>
</dbReference>
<evidence type="ECO:0000256" key="5">
    <source>
        <dbReference type="ARBA" id="ARBA00022737"/>
    </source>
</evidence>
<dbReference type="InterPro" id="IPR001452">
    <property type="entry name" value="SH3_domain"/>
</dbReference>
<evidence type="ECO:0000256" key="9">
    <source>
        <dbReference type="ARBA" id="ARBA00023288"/>
    </source>
</evidence>
<dbReference type="Pfam" id="PF11971">
    <property type="entry name" value="CAMSAP_CH"/>
    <property type="match status" value="1"/>
</dbReference>
<evidence type="ECO:0000256" key="11">
    <source>
        <dbReference type="PROSITE-ProRule" id="PRU00192"/>
    </source>
</evidence>
<dbReference type="AlphaFoldDB" id="A0A8K9XMN7"/>
<dbReference type="SMART" id="SM00033">
    <property type="entry name" value="CH"/>
    <property type="match status" value="1"/>
</dbReference>
<dbReference type="InterPro" id="IPR036028">
    <property type="entry name" value="SH3-like_dom_sf"/>
</dbReference>
<dbReference type="PROSITE" id="PS50021">
    <property type="entry name" value="CH"/>
    <property type="match status" value="1"/>
</dbReference>
<dbReference type="PANTHER" id="PTHR45818">
    <property type="entry name" value="PROTEIN VAV"/>
    <property type="match status" value="1"/>
</dbReference>
<dbReference type="SMART" id="SM00326">
    <property type="entry name" value="SH3"/>
    <property type="match status" value="2"/>
</dbReference>
<dbReference type="Proteomes" id="UP000694395">
    <property type="component" value="Chromosome 17"/>
</dbReference>
<evidence type="ECO:0000259" key="14">
    <source>
        <dbReference type="PROSITE" id="PS50002"/>
    </source>
</evidence>
<evidence type="ECO:0000256" key="1">
    <source>
        <dbReference type="ARBA" id="ARBA00022443"/>
    </source>
</evidence>
<dbReference type="SUPFAM" id="SSF48065">
    <property type="entry name" value="DBL homology domain (DH-domain)"/>
    <property type="match status" value="1"/>
</dbReference>
<evidence type="ECO:0000256" key="8">
    <source>
        <dbReference type="ARBA" id="ARBA00022999"/>
    </source>
</evidence>
<dbReference type="PANTHER" id="PTHR45818:SF2">
    <property type="entry name" value="PROTO-ONCOGENE VAV"/>
    <property type="match status" value="1"/>
</dbReference>
<dbReference type="InterPro" id="IPR036860">
    <property type="entry name" value="SH2_dom_sf"/>
</dbReference>
<reference evidence="19" key="3">
    <citation type="submission" date="2025-09" db="UniProtKB">
        <authorList>
            <consortium name="Ensembl"/>
        </authorList>
    </citation>
    <scope>IDENTIFICATION</scope>
</reference>
<dbReference type="GO" id="GO:0008270">
    <property type="term" value="F:zinc ion binding"/>
    <property type="evidence" value="ECO:0007669"/>
    <property type="project" value="UniProtKB-KW"/>
</dbReference>
<gene>
    <name evidence="19" type="primary">LOC110516691</name>
</gene>
<keyword evidence="4" id="KW-0479">Metal-binding</keyword>
<keyword evidence="9" id="KW-0449">Lipoprotein</keyword>
<evidence type="ECO:0000256" key="7">
    <source>
        <dbReference type="ARBA" id="ARBA00022833"/>
    </source>
</evidence>
<evidence type="ECO:0000256" key="2">
    <source>
        <dbReference type="ARBA" id="ARBA00022553"/>
    </source>
</evidence>
<dbReference type="SUPFAM" id="SSF47576">
    <property type="entry name" value="Calponin-homology domain, CH-domain"/>
    <property type="match status" value="1"/>
</dbReference>
<protein>
    <submittedName>
        <fullName evidence="19">Vav guanine nucleotide exchange factor 1</fullName>
    </submittedName>
</protein>
<feature type="region of interest" description="Disordered" evidence="12">
    <location>
        <begin position="733"/>
        <end position="756"/>
    </location>
</feature>
<dbReference type="Gene3D" id="1.20.900.10">
    <property type="entry name" value="Dbl homology (DH) domain"/>
    <property type="match status" value="1"/>
</dbReference>
<dbReference type="SUPFAM" id="SSF50729">
    <property type="entry name" value="PH domain-like"/>
    <property type="match status" value="1"/>
</dbReference>
<evidence type="ECO:0000259" key="17">
    <source>
        <dbReference type="PROSITE" id="PS50021"/>
    </source>
</evidence>
<dbReference type="Pfam" id="PF00017">
    <property type="entry name" value="SH2"/>
    <property type="match status" value="1"/>
</dbReference>
<name>A0A8K9XMN7_ONCMY</name>
<dbReference type="PRINTS" id="PR00452">
    <property type="entry name" value="SH3DOMAIN"/>
</dbReference>
<dbReference type="InterPro" id="IPR002219">
    <property type="entry name" value="PKC_DAG/PE"/>
</dbReference>
<evidence type="ECO:0000313" key="19">
    <source>
        <dbReference type="Ensembl" id="ENSOMYP00000135521.1"/>
    </source>
</evidence>
<dbReference type="InterPro" id="IPR000219">
    <property type="entry name" value="DH_dom"/>
</dbReference>
<dbReference type="SUPFAM" id="SSF50044">
    <property type="entry name" value="SH3-domain"/>
    <property type="match status" value="2"/>
</dbReference>
<dbReference type="FunFam" id="1.20.900.10:FF:000009">
    <property type="entry name" value="Vav guanine nucleotide exchange factor 1"/>
    <property type="match status" value="1"/>
</dbReference>
<dbReference type="Ensembl" id="ENSOMYT00000127319.1">
    <property type="protein sequence ID" value="ENSOMYP00000135521.1"/>
    <property type="gene ID" value="ENSOMYG00000058436.1"/>
</dbReference>
<dbReference type="Gene3D" id="3.30.505.10">
    <property type="entry name" value="SH2 domain"/>
    <property type="match status" value="1"/>
</dbReference>
<sequence length="817" mass="94290">MELWRHCAVWLIECRVLPESHRVTWDSAQVCELAQALRDGVLLCQLLNNLLPHAINLREINLRPQMSQFLCLKNIRTFLGVCQEKFHLRKTELFEAFDLFDVRDFGKVCVSFPIDVCIADDDIYNGLSDQIDETVDEDDDLYDCVEDEENEGDEIYEDLMRADEPSEMMEVDKRECCLQEIRLTEEKYTDTLESILQHFMKPLQKFLQPHDIESIFINTADLAVTHRSLLGEIQTSILTLNAENLYQVFINYKERLLPYGRYCSQVEAATKHLDKMSAMKEGVKMKLEECSKRANSGRFSLRDLLMVPMQRVLKYHLLLQELVKHTSSNTEKENLRTALDAMRDLAQCVNEVKRDNEIIKQITTFQLSIENMTQSLALYGRPKIDGELKISSSEKKSKQDRYAFLFDKAMLVCKKKSGETMELKEIIDLQYYQLRDETTGEKDSKKWSHFFLLIDYYGKTGYDLFFKTRDLKKKWLEQFEMALSNMCPENCTANSHDFQMHCFEDTTSCKACSMLLRGIFFQGYRCSRCRMAAHKECLGRVPGCGRNSDHSGNVKKVRLLSEALFLAACLPTMEVCQEYYGLPPPPVAFGQPLHLSMGDVIELTRADADLTWWEGKNVTIGQMGWFPCSKVQFGHLNDLGSRFAGNMDRSAAKNLLISRSDGTFLVRQKDGGEFAISLKFNMDIRHIKITSTEGLYRINEKKAFKGLIEMVQFYQQHSLKEYFKDVDTTLQTPFNQPDQSDTPFNTPSPGGSMRSFGTARARYDFSARDRTELSLREGDTVKVLSKKAHNGWWKGEVYGRVGLFPANYVEEDYSDYC</sequence>
<keyword evidence="3" id="KW-0344">Guanine-nucleotide releasing factor</keyword>
<dbReference type="CDD" id="cd00160">
    <property type="entry name" value="RhoGEF"/>
    <property type="match status" value="1"/>
</dbReference>
<dbReference type="Pfam" id="PF00130">
    <property type="entry name" value="C1_1"/>
    <property type="match status" value="1"/>
</dbReference>
<dbReference type="InterPro" id="IPR035899">
    <property type="entry name" value="DBL_dom_sf"/>
</dbReference>
<dbReference type="GO" id="GO:0016477">
    <property type="term" value="P:cell migration"/>
    <property type="evidence" value="ECO:0007669"/>
    <property type="project" value="TreeGrafter"/>
</dbReference>
<keyword evidence="7" id="KW-0862">Zinc</keyword>
<dbReference type="GeneTree" id="ENSGT00940000159125"/>
<dbReference type="InterPro" id="IPR001715">
    <property type="entry name" value="CH_dom"/>
</dbReference>
<dbReference type="CDD" id="cd11976">
    <property type="entry name" value="SH3_VAV1_2"/>
    <property type="match status" value="1"/>
</dbReference>
<dbReference type="InterPro" id="IPR037832">
    <property type="entry name" value="PH_Vav"/>
</dbReference>
<dbReference type="GO" id="GO:0035556">
    <property type="term" value="P:intracellular signal transduction"/>
    <property type="evidence" value="ECO:0007669"/>
    <property type="project" value="InterPro"/>
</dbReference>
<evidence type="ECO:0000259" key="16">
    <source>
        <dbReference type="PROSITE" id="PS50010"/>
    </source>
</evidence>
<evidence type="ECO:0000256" key="3">
    <source>
        <dbReference type="ARBA" id="ARBA00022658"/>
    </source>
</evidence>
<organism evidence="19 20">
    <name type="scientific">Oncorhynchus mykiss</name>
    <name type="common">Rainbow trout</name>
    <name type="synonym">Salmo gairdneri</name>
    <dbReference type="NCBI Taxonomy" id="8022"/>
    <lineage>
        <taxon>Eukaryota</taxon>
        <taxon>Metazoa</taxon>
        <taxon>Chordata</taxon>
        <taxon>Craniata</taxon>
        <taxon>Vertebrata</taxon>
        <taxon>Euteleostomi</taxon>
        <taxon>Actinopterygii</taxon>
        <taxon>Neopterygii</taxon>
        <taxon>Teleostei</taxon>
        <taxon>Protacanthopterygii</taxon>
        <taxon>Salmoniformes</taxon>
        <taxon>Salmonidae</taxon>
        <taxon>Salmoninae</taxon>
        <taxon>Oncorhynchus</taxon>
    </lineage>
</organism>
<evidence type="ECO:0000259" key="15">
    <source>
        <dbReference type="PROSITE" id="PS50003"/>
    </source>
</evidence>
<dbReference type="PROSITE" id="PS50010">
    <property type="entry name" value="DH_2"/>
    <property type="match status" value="1"/>
</dbReference>
<dbReference type="SMART" id="SM00252">
    <property type="entry name" value="SH2"/>
    <property type="match status" value="1"/>
</dbReference>
<dbReference type="GO" id="GO:0005085">
    <property type="term" value="F:guanyl-nucleotide exchange factor activity"/>
    <property type="evidence" value="ECO:0007669"/>
    <property type="project" value="UniProtKB-KW"/>
</dbReference>
<keyword evidence="8 10" id="KW-0727">SH2 domain</keyword>
<dbReference type="Gene3D" id="2.30.30.40">
    <property type="entry name" value="SH3 Domains"/>
    <property type="match status" value="2"/>
</dbReference>
<keyword evidence="5" id="KW-0677">Repeat</keyword>
<feature type="domain" description="PH" evidence="15">
    <location>
        <begin position="381"/>
        <end position="484"/>
    </location>
</feature>
<evidence type="ECO:0000256" key="10">
    <source>
        <dbReference type="PROSITE-ProRule" id="PRU00191"/>
    </source>
</evidence>
<feature type="compositionally biased region" description="Polar residues" evidence="12">
    <location>
        <begin position="733"/>
        <end position="749"/>
    </location>
</feature>
<dbReference type="PROSITE" id="PS00741">
    <property type="entry name" value="DH_1"/>
    <property type="match status" value="1"/>
</dbReference>
<dbReference type="FunFam" id="3.30.60.20:FF:000015">
    <property type="entry name" value="Vav guanine nucleotide exchange factor 1"/>
    <property type="match status" value="1"/>
</dbReference>
<dbReference type="InterPro" id="IPR055251">
    <property type="entry name" value="SOS1_NGEF_PH"/>
</dbReference>
<dbReference type="Pfam" id="PF14604">
    <property type="entry name" value="SH3_9"/>
    <property type="match status" value="1"/>
</dbReference>
<keyword evidence="20" id="KW-1185">Reference proteome</keyword>
<evidence type="ECO:0000256" key="12">
    <source>
        <dbReference type="SAM" id="MobiDB-lite"/>
    </source>
</evidence>
<evidence type="ECO:0000313" key="20">
    <source>
        <dbReference type="Proteomes" id="UP000694395"/>
    </source>
</evidence>
<dbReference type="GO" id="GO:0005737">
    <property type="term" value="C:cytoplasm"/>
    <property type="evidence" value="ECO:0007669"/>
    <property type="project" value="TreeGrafter"/>
</dbReference>
<dbReference type="InterPro" id="IPR022613">
    <property type="entry name" value="CH_CAMSAP_2"/>
</dbReference>
<keyword evidence="6" id="KW-0863">Zinc-finger</keyword>
<dbReference type="SMART" id="SM00233">
    <property type="entry name" value="PH"/>
    <property type="match status" value="1"/>
</dbReference>
<dbReference type="PROSITE" id="PS00479">
    <property type="entry name" value="ZF_DAG_PE_1"/>
    <property type="match status" value="1"/>
</dbReference>
<feature type="domain" description="DH" evidence="16">
    <location>
        <begin position="173"/>
        <end position="352"/>
    </location>
</feature>
<feature type="domain" description="Phorbol-ester/DAG-type" evidence="18">
    <location>
        <begin position="495"/>
        <end position="544"/>
    </location>
</feature>
<dbReference type="PROSITE" id="PS50002">
    <property type="entry name" value="SH3"/>
    <property type="match status" value="1"/>
</dbReference>
<dbReference type="Gene3D" id="1.10.418.10">
    <property type="entry name" value="Calponin-like domain"/>
    <property type="match status" value="1"/>
</dbReference>
<keyword evidence="1 11" id="KW-0728">SH3 domain</keyword>
<dbReference type="SMART" id="SM00325">
    <property type="entry name" value="RhoGEF"/>
    <property type="match status" value="1"/>
</dbReference>
<dbReference type="InterPro" id="IPR036872">
    <property type="entry name" value="CH_dom_sf"/>
</dbReference>
<dbReference type="Pfam" id="PF22697">
    <property type="entry name" value="SOS1_NGEF_PH"/>
    <property type="match status" value="1"/>
</dbReference>
<dbReference type="SUPFAM" id="SSF55550">
    <property type="entry name" value="SH2 domain"/>
    <property type="match status" value="1"/>
</dbReference>
<keyword evidence="2" id="KW-0597">Phosphoprotein</keyword>
<dbReference type="Gene3D" id="2.30.29.30">
    <property type="entry name" value="Pleckstrin-homology domain (PH domain)/Phosphotyrosine-binding domain (PTB)"/>
    <property type="match status" value="1"/>
</dbReference>
<dbReference type="InterPro" id="IPR035729">
    <property type="entry name" value="VAV1_SH3_2"/>
</dbReference>
<evidence type="ECO:0000256" key="4">
    <source>
        <dbReference type="ARBA" id="ARBA00022723"/>
    </source>
</evidence>
<feature type="domain" description="SH3" evidence="14">
    <location>
        <begin position="754"/>
        <end position="814"/>
    </location>
</feature>
<feature type="domain" description="SH2" evidence="13">
    <location>
        <begin position="642"/>
        <end position="734"/>
    </location>
</feature>
<dbReference type="InterPro" id="IPR011993">
    <property type="entry name" value="PH-like_dom_sf"/>
</dbReference>
<evidence type="ECO:0000259" key="18">
    <source>
        <dbReference type="PROSITE" id="PS50081"/>
    </source>
</evidence>
<reference evidence="19" key="1">
    <citation type="submission" date="2020-07" db="EMBL/GenBank/DDBJ databases">
        <title>A long reads based de novo assembly of the rainbow trout Arlee double haploid line genome.</title>
        <authorList>
            <person name="Gao G."/>
            <person name="Palti Y."/>
        </authorList>
    </citation>
    <scope>NUCLEOTIDE SEQUENCE [LARGE SCALE GENOMIC DNA]</scope>
</reference>
<accession>A0A8K9XMN7</accession>
<dbReference type="CDD" id="cd01223">
    <property type="entry name" value="PH_Vav"/>
    <property type="match status" value="1"/>
</dbReference>
<dbReference type="PROSITE" id="PS50081">
    <property type="entry name" value="ZF_DAG_PE_2"/>
    <property type="match status" value="1"/>
</dbReference>
<evidence type="ECO:0000256" key="6">
    <source>
        <dbReference type="ARBA" id="ARBA00022771"/>
    </source>
</evidence>